<proteinExistence type="predicted"/>
<comment type="subcellular location">
    <subcellularLocation>
        <location evidence="1">Cell membrane</location>
        <topology evidence="1">Single-pass membrane protein</topology>
    </subcellularLocation>
</comment>
<accession>A0A7D7W565</accession>
<reference evidence="8 9" key="1">
    <citation type="journal article" date="2020" name="Front. Microbiol.">
        <title>Design of Bacterial Strain-Specific qPCR Assays Using NGS Data and Publicly Available Resources and Its Application to Track Biocontrol Strains.</title>
        <authorList>
            <person name="Hernandez I."/>
            <person name="Sant C."/>
            <person name="Martinez R."/>
            <person name="Fernandez C."/>
        </authorList>
    </citation>
    <scope>NUCLEOTIDE SEQUENCE [LARGE SCALE GENOMIC DNA]</scope>
    <source>
        <strain evidence="8 9">B24</strain>
    </source>
</reference>
<feature type="domain" description="Phage shock protein PspC N-terminal" evidence="7">
    <location>
        <begin position="6"/>
        <end position="62"/>
    </location>
</feature>
<dbReference type="Pfam" id="PF04024">
    <property type="entry name" value="PspC"/>
    <property type="match status" value="1"/>
</dbReference>
<organism evidence="8 9">
    <name type="scientific">Microbacterium esteraromaticum</name>
    <dbReference type="NCBI Taxonomy" id="57043"/>
    <lineage>
        <taxon>Bacteria</taxon>
        <taxon>Bacillati</taxon>
        <taxon>Actinomycetota</taxon>
        <taxon>Actinomycetes</taxon>
        <taxon>Micrococcales</taxon>
        <taxon>Microbacteriaceae</taxon>
        <taxon>Microbacterium</taxon>
    </lineage>
</organism>
<dbReference type="GO" id="GO:0005886">
    <property type="term" value="C:plasma membrane"/>
    <property type="evidence" value="ECO:0007669"/>
    <property type="project" value="UniProtKB-SubCell"/>
</dbReference>
<sequence>MGGMTPLVRPRQDRVIAGVCSAVARRFDLSPTTMRVVTVLAVLFAGLSIWAYVLLWIIVPNEF</sequence>
<dbReference type="AlphaFoldDB" id="A0A7D7W565"/>
<dbReference type="PANTHER" id="PTHR33885">
    <property type="entry name" value="PHAGE SHOCK PROTEIN C"/>
    <property type="match status" value="1"/>
</dbReference>
<gene>
    <name evidence="8" type="ORF">FVO59_02590</name>
</gene>
<keyword evidence="5 6" id="KW-0472">Membrane</keyword>
<dbReference type="Proteomes" id="UP000515708">
    <property type="component" value="Chromosome"/>
</dbReference>
<keyword evidence="3 6" id="KW-0812">Transmembrane</keyword>
<evidence type="ECO:0000259" key="7">
    <source>
        <dbReference type="Pfam" id="PF04024"/>
    </source>
</evidence>
<evidence type="ECO:0000256" key="6">
    <source>
        <dbReference type="SAM" id="Phobius"/>
    </source>
</evidence>
<dbReference type="PANTHER" id="PTHR33885:SF3">
    <property type="entry name" value="PHAGE SHOCK PROTEIN C"/>
    <property type="match status" value="1"/>
</dbReference>
<feature type="transmembrane region" description="Helical" evidence="6">
    <location>
        <begin position="36"/>
        <end position="59"/>
    </location>
</feature>
<evidence type="ECO:0000256" key="3">
    <source>
        <dbReference type="ARBA" id="ARBA00022692"/>
    </source>
</evidence>
<evidence type="ECO:0000256" key="2">
    <source>
        <dbReference type="ARBA" id="ARBA00022475"/>
    </source>
</evidence>
<dbReference type="InterPro" id="IPR052027">
    <property type="entry name" value="PspC"/>
</dbReference>
<evidence type="ECO:0000256" key="4">
    <source>
        <dbReference type="ARBA" id="ARBA00022989"/>
    </source>
</evidence>
<keyword evidence="4 6" id="KW-1133">Transmembrane helix</keyword>
<dbReference type="EMBL" id="CP043732">
    <property type="protein sequence ID" value="QMU96216.1"/>
    <property type="molecule type" value="Genomic_DNA"/>
</dbReference>
<evidence type="ECO:0000256" key="1">
    <source>
        <dbReference type="ARBA" id="ARBA00004162"/>
    </source>
</evidence>
<protein>
    <submittedName>
        <fullName evidence="8">PspC domain-containing protein</fullName>
    </submittedName>
</protein>
<evidence type="ECO:0000313" key="8">
    <source>
        <dbReference type="EMBL" id="QMU96216.1"/>
    </source>
</evidence>
<evidence type="ECO:0000256" key="5">
    <source>
        <dbReference type="ARBA" id="ARBA00023136"/>
    </source>
</evidence>
<dbReference type="InterPro" id="IPR007168">
    <property type="entry name" value="Phageshock_PspC_N"/>
</dbReference>
<evidence type="ECO:0000313" key="9">
    <source>
        <dbReference type="Proteomes" id="UP000515708"/>
    </source>
</evidence>
<keyword evidence="2" id="KW-1003">Cell membrane</keyword>
<name>A0A7D7W565_9MICO</name>